<accession>A0A067QA62</accession>
<dbReference type="GO" id="GO:0016846">
    <property type="term" value="F:carbon-sulfur lyase activity"/>
    <property type="evidence" value="ECO:0007669"/>
    <property type="project" value="InterPro"/>
</dbReference>
<dbReference type="PANTHER" id="PTHR33337">
    <property type="entry name" value="GFA DOMAIN-CONTAINING PROTEIN"/>
    <property type="match status" value="1"/>
</dbReference>
<evidence type="ECO:0000259" key="5">
    <source>
        <dbReference type="PROSITE" id="PS51891"/>
    </source>
</evidence>
<evidence type="ECO:0000256" key="3">
    <source>
        <dbReference type="ARBA" id="ARBA00022833"/>
    </source>
</evidence>
<sequence>MTLTGGCFCGNVRYSVNGIPVMSAYCHCTNCQRLTGCPFVHTIHFEASAFSWADPGCHQAQLDGYTVSNKPWKTRWRCKQCGTTVASFNSNSNRWSVWGAQLDRDEDGQVRCFELVQPTAHVFYGTRMLDINDNLGKWEGYEQLSRRVE</sequence>
<dbReference type="SUPFAM" id="SSF51316">
    <property type="entry name" value="Mss4-like"/>
    <property type="match status" value="1"/>
</dbReference>
<evidence type="ECO:0000313" key="7">
    <source>
        <dbReference type="Proteomes" id="UP000027265"/>
    </source>
</evidence>
<dbReference type="Pfam" id="PF04828">
    <property type="entry name" value="GFA"/>
    <property type="match status" value="1"/>
</dbReference>
<dbReference type="HOGENOM" id="CLU_055491_8_1_1"/>
<keyword evidence="3" id="KW-0862">Zinc</keyword>
<evidence type="ECO:0000256" key="4">
    <source>
        <dbReference type="ARBA" id="ARBA00023239"/>
    </source>
</evidence>
<dbReference type="PROSITE" id="PS51891">
    <property type="entry name" value="CENP_V_GFA"/>
    <property type="match status" value="1"/>
</dbReference>
<keyword evidence="4" id="KW-0456">Lyase</keyword>
<dbReference type="AlphaFoldDB" id="A0A067QA62"/>
<feature type="domain" description="CENP-V/GFA" evidence="5">
    <location>
        <begin position="3"/>
        <end position="125"/>
    </location>
</feature>
<reference evidence="7" key="1">
    <citation type="journal article" date="2014" name="Proc. Natl. Acad. Sci. U.S.A.">
        <title>Extensive sampling of basidiomycete genomes demonstrates inadequacy of the white-rot/brown-rot paradigm for wood decay fungi.</title>
        <authorList>
            <person name="Riley R."/>
            <person name="Salamov A.A."/>
            <person name="Brown D.W."/>
            <person name="Nagy L.G."/>
            <person name="Floudas D."/>
            <person name="Held B.W."/>
            <person name="Levasseur A."/>
            <person name="Lombard V."/>
            <person name="Morin E."/>
            <person name="Otillar R."/>
            <person name="Lindquist E.A."/>
            <person name="Sun H."/>
            <person name="LaButti K.M."/>
            <person name="Schmutz J."/>
            <person name="Jabbour D."/>
            <person name="Luo H."/>
            <person name="Baker S.E."/>
            <person name="Pisabarro A.G."/>
            <person name="Walton J.D."/>
            <person name="Blanchette R.A."/>
            <person name="Henrissat B."/>
            <person name="Martin F."/>
            <person name="Cullen D."/>
            <person name="Hibbett D.S."/>
            <person name="Grigoriev I.V."/>
        </authorList>
    </citation>
    <scope>NUCLEOTIDE SEQUENCE [LARGE SCALE GENOMIC DNA]</scope>
    <source>
        <strain evidence="7">MUCL 33604</strain>
    </source>
</reference>
<dbReference type="STRING" id="933084.A0A067QA62"/>
<protein>
    <recommendedName>
        <fullName evidence="5">CENP-V/GFA domain-containing protein</fullName>
    </recommendedName>
</protein>
<gene>
    <name evidence="6" type="ORF">JAAARDRAFT_119249</name>
</gene>
<dbReference type="Gene3D" id="3.90.1590.10">
    <property type="entry name" value="glutathione-dependent formaldehyde- activating enzyme (gfa)"/>
    <property type="match status" value="1"/>
</dbReference>
<name>A0A067QA62_9AGAM</name>
<dbReference type="InParanoid" id="A0A067QA62"/>
<evidence type="ECO:0000313" key="6">
    <source>
        <dbReference type="EMBL" id="KDQ63060.1"/>
    </source>
</evidence>
<comment type="similarity">
    <text evidence="1">Belongs to the Gfa family.</text>
</comment>
<dbReference type="GO" id="GO:0046872">
    <property type="term" value="F:metal ion binding"/>
    <property type="evidence" value="ECO:0007669"/>
    <property type="project" value="UniProtKB-KW"/>
</dbReference>
<dbReference type="PANTHER" id="PTHR33337:SF40">
    <property type="entry name" value="CENP-V_GFA DOMAIN-CONTAINING PROTEIN-RELATED"/>
    <property type="match status" value="1"/>
</dbReference>
<dbReference type="InterPro" id="IPR006913">
    <property type="entry name" value="CENP-V/GFA"/>
</dbReference>
<evidence type="ECO:0000256" key="1">
    <source>
        <dbReference type="ARBA" id="ARBA00005495"/>
    </source>
</evidence>
<keyword evidence="2" id="KW-0479">Metal-binding</keyword>
<organism evidence="6 7">
    <name type="scientific">Jaapia argillacea MUCL 33604</name>
    <dbReference type="NCBI Taxonomy" id="933084"/>
    <lineage>
        <taxon>Eukaryota</taxon>
        <taxon>Fungi</taxon>
        <taxon>Dikarya</taxon>
        <taxon>Basidiomycota</taxon>
        <taxon>Agaricomycotina</taxon>
        <taxon>Agaricomycetes</taxon>
        <taxon>Agaricomycetidae</taxon>
        <taxon>Jaapiales</taxon>
        <taxon>Jaapiaceae</taxon>
        <taxon>Jaapia</taxon>
    </lineage>
</organism>
<evidence type="ECO:0000256" key="2">
    <source>
        <dbReference type="ARBA" id="ARBA00022723"/>
    </source>
</evidence>
<dbReference type="OrthoDB" id="9970124at2759"/>
<dbReference type="InterPro" id="IPR011057">
    <property type="entry name" value="Mss4-like_sf"/>
</dbReference>
<dbReference type="EMBL" id="KL197710">
    <property type="protein sequence ID" value="KDQ63060.1"/>
    <property type="molecule type" value="Genomic_DNA"/>
</dbReference>
<proteinExistence type="inferred from homology"/>
<dbReference type="Proteomes" id="UP000027265">
    <property type="component" value="Unassembled WGS sequence"/>
</dbReference>
<keyword evidence="7" id="KW-1185">Reference proteome</keyword>